<evidence type="ECO:0000256" key="5">
    <source>
        <dbReference type="SAM" id="MobiDB-lite"/>
    </source>
</evidence>
<feature type="region of interest" description="Disordered" evidence="5">
    <location>
        <begin position="647"/>
        <end position="672"/>
    </location>
</feature>
<feature type="compositionally biased region" description="Basic and acidic residues" evidence="5">
    <location>
        <begin position="220"/>
        <end position="234"/>
    </location>
</feature>
<feature type="coiled-coil region" evidence="4">
    <location>
        <begin position="475"/>
        <end position="502"/>
    </location>
</feature>
<dbReference type="AlphaFoldDB" id="A0A5N6P2Q4"/>
<dbReference type="InterPro" id="IPR001199">
    <property type="entry name" value="Cyt_B5-like_heme/steroid-bd"/>
</dbReference>
<feature type="compositionally biased region" description="Polar residues" evidence="5">
    <location>
        <begin position="653"/>
        <end position="663"/>
    </location>
</feature>
<keyword evidence="4" id="KW-0175">Coiled coil</keyword>
<feature type="compositionally biased region" description="Polar residues" evidence="5">
    <location>
        <begin position="40"/>
        <end position="60"/>
    </location>
</feature>
<evidence type="ECO:0000313" key="7">
    <source>
        <dbReference type="EMBL" id="KAD5802813.1"/>
    </source>
</evidence>
<dbReference type="InterPro" id="IPR018506">
    <property type="entry name" value="Cyt_B5_heme-BS"/>
</dbReference>
<dbReference type="PROSITE" id="PS50255">
    <property type="entry name" value="CYTOCHROME_B5_2"/>
    <property type="match status" value="1"/>
</dbReference>
<feature type="region of interest" description="Disordered" evidence="5">
    <location>
        <begin position="40"/>
        <end position="61"/>
    </location>
</feature>
<dbReference type="SUPFAM" id="SSF55856">
    <property type="entry name" value="Cytochrome b5-like heme/steroid binding domain"/>
    <property type="match status" value="1"/>
</dbReference>
<evidence type="ECO:0000256" key="1">
    <source>
        <dbReference type="ARBA" id="ARBA00022617"/>
    </source>
</evidence>
<evidence type="ECO:0000313" key="8">
    <source>
        <dbReference type="Proteomes" id="UP000326396"/>
    </source>
</evidence>
<dbReference type="InterPro" id="IPR051872">
    <property type="entry name" value="Cytochrome_b5/Flavoprotein_Rdt"/>
</dbReference>
<evidence type="ECO:0000256" key="3">
    <source>
        <dbReference type="ARBA" id="ARBA00023004"/>
    </source>
</evidence>
<dbReference type="EMBL" id="SZYD01000007">
    <property type="protein sequence ID" value="KAD5802813.1"/>
    <property type="molecule type" value="Genomic_DNA"/>
</dbReference>
<dbReference type="OrthoDB" id="432299at2759"/>
<comment type="caution">
    <text evidence="7">The sequence shown here is derived from an EMBL/GenBank/DDBJ whole genome shotgun (WGS) entry which is preliminary data.</text>
</comment>
<dbReference type="GO" id="GO:0020037">
    <property type="term" value="F:heme binding"/>
    <property type="evidence" value="ECO:0007669"/>
    <property type="project" value="InterPro"/>
</dbReference>
<dbReference type="GO" id="GO:0005737">
    <property type="term" value="C:cytoplasm"/>
    <property type="evidence" value="ECO:0007669"/>
    <property type="project" value="TreeGrafter"/>
</dbReference>
<evidence type="ECO:0000256" key="4">
    <source>
        <dbReference type="SAM" id="Coils"/>
    </source>
</evidence>
<name>A0A5N6P2Q4_9ASTR</name>
<dbReference type="Pfam" id="PF00173">
    <property type="entry name" value="Cyt-b5"/>
    <property type="match status" value="1"/>
</dbReference>
<feature type="region of interest" description="Disordered" evidence="5">
    <location>
        <begin position="217"/>
        <end position="247"/>
    </location>
</feature>
<reference evidence="7 8" key="1">
    <citation type="submission" date="2019-05" db="EMBL/GenBank/DDBJ databases">
        <title>Mikania micrantha, genome provides insights into the molecular mechanism of rapid growth.</title>
        <authorList>
            <person name="Liu B."/>
        </authorList>
    </citation>
    <scope>NUCLEOTIDE SEQUENCE [LARGE SCALE GENOMIC DNA]</scope>
    <source>
        <strain evidence="7">NLD-2019</strain>
        <tissue evidence="7">Leaf</tissue>
    </source>
</reference>
<feature type="compositionally biased region" description="Basic residues" evidence="5">
    <location>
        <begin position="349"/>
        <end position="360"/>
    </location>
</feature>
<feature type="region of interest" description="Disordered" evidence="5">
    <location>
        <begin position="1"/>
        <end position="21"/>
    </location>
</feature>
<feature type="domain" description="Cytochrome b5 heme-binding" evidence="6">
    <location>
        <begin position="103"/>
        <end position="189"/>
    </location>
</feature>
<accession>A0A5N6P2Q4</accession>
<gene>
    <name evidence="7" type="ORF">E3N88_14173</name>
</gene>
<dbReference type="GO" id="GO:0004128">
    <property type="term" value="F:cytochrome-b5 reductase activity, acting on NAD(P)H"/>
    <property type="evidence" value="ECO:0007669"/>
    <property type="project" value="TreeGrafter"/>
</dbReference>
<keyword evidence="8" id="KW-1185">Reference proteome</keyword>
<evidence type="ECO:0000256" key="2">
    <source>
        <dbReference type="ARBA" id="ARBA00022723"/>
    </source>
</evidence>
<evidence type="ECO:0000259" key="6">
    <source>
        <dbReference type="PROSITE" id="PS50255"/>
    </source>
</evidence>
<keyword evidence="2" id="KW-0479">Metal-binding</keyword>
<dbReference type="PANTHER" id="PTHR46237">
    <property type="entry name" value="CYTOCHROME B5 REDUCTASE 4 FAMILY MEMBER"/>
    <property type="match status" value="1"/>
</dbReference>
<dbReference type="PANTHER" id="PTHR46237:SF1">
    <property type="entry name" value="CYTOCHROME B5 REDUCTASE 4"/>
    <property type="match status" value="1"/>
</dbReference>
<protein>
    <recommendedName>
        <fullName evidence="6">Cytochrome b5 heme-binding domain-containing protein</fullName>
    </recommendedName>
</protein>
<keyword evidence="1" id="KW-0349">Heme</keyword>
<keyword evidence="3" id="KW-0408">Iron</keyword>
<dbReference type="SMART" id="SM01117">
    <property type="entry name" value="Cyt-b5"/>
    <property type="match status" value="1"/>
</dbReference>
<organism evidence="7 8">
    <name type="scientific">Mikania micrantha</name>
    <name type="common">bitter vine</name>
    <dbReference type="NCBI Taxonomy" id="192012"/>
    <lineage>
        <taxon>Eukaryota</taxon>
        <taxon>Viridiplantae</taxon>
        <taxon>Streptophyta</taxon>
        <taxon>Embryophyta</taxon>
        <taxon>Tracheophyta</taxon>
        <taxon>Spermatophyta</taxon>
        <taxon>Magnoliopsida</taxon>
        <taxon>eudicotyledons</taxon>
        <taxon>Gunneridae</taxon>
        <taxon>Pentapetalae</taxon>
        <taxon>asterids</taxon>
        <taxon>campanulids</taxon>
        <taxon>Asterales</taxon>
        <taxon>Asteraceae</taxon>
        <taxon>Asteroideae</taxon>
        <taxon>Heliantheae alliance</taxon>
        <taxon>Eupatorieae</taxon>
        <taxon>Mikania</taxon>
    </lineage>
</organism>
<dbReference type="Proteomes" id="UP000326396">
    <property type="component" value="Linkage Group LG15"/>
</dbReference>
<dbReference type="PROSITE" id="PS00191">
    <property type="entry name" value="CYTOCHROME_B5_1"/>
    <property type="match status" value="1"/>
</dbReference>
<proteinExistence type="predicted"/>
<sequence length="822" mass="90662">MSIKDEKKSSGTIWGDKSRSNLDVEKQEKVGSLTFKVIDASSQKSSTEQAGSNVESSQGIKSGVIKPASRAKVPFQIGYSHMDWLKVTRTHPDLAGLKGQSNKRLIPLSEVKQHNTEDSMWTVLKGRVYNITPYMKFHPGGVDMLMKAVGKDCTALFSGKRKTAWKKQLMVMGEEATDCFKGENVGNLMGKEAAGSRDSGGGGSLENKLPHWLRKAVRHGGGDDSSKTRSKETGAEDEEVSSEGSSITYGHNGPLCYKMNAKATNVDFDSARSAIVPFGHLAWSVLRVRQLDRVMGRLPSRLIKETVSPPFISLGRFLLHFSEFPTSSSLHPFFCTQVDAGDLAGTSSPKRKKSKGKKKRSQDGVGSSVAKRIRFSKRKAAAQEGSQMKKFFRGLETSYANAPFVPSWDVLNKDRFEDPAVALKIAKEFVTPGQRLANGSLSDEEMKGHMAALEEEKIHALEVERLYTKKEIFLNEKMASIKKDLERGLAALEESRAKNKRLGDYNDSLLADREWLFSQGIRQIVRRLHNSQEYLVPLAAVQNAAREYGITLGLKSGYKHAAAGHPLEGLANYKPHAKARLHEAIAKFECTNFPYLEAVAKCVNEPLVTLQSLLPENFDMVDPLAIAGQARSSTTIFANPLNVPLAPKPPVNPSGSRGASVESSKAPPLEGNMGKARLDPMELYCFRGSTFTRVSSMLVGSIRIKPAPDPFAFDAPSVYSIHLPSSGLVVTVRTFAPTSSEQPRKVCWRCTVSYLGMLSQLLLSIERLYHSFLGSGKLARIFLPIWRGTYVRLRVCRLGFVPLSCFVEMPITRLPVTCQDWP</sequence>
<feature type="region of interest" description="Disordered" evidence="5">
    <location>
        <begin position="345"/>
        <end position="370"/>
    </location>
</feature>
<dbReference type="GO" id="GO:0046872">
    <property type="term" value="F:metal ion binding"/>
    <property type="evidence" value="ECO:0007669"/>
    <property type="project" value="UniProtKB-KW"/>
</dbReference>
<dbReference type="InterPro" id="IPR036400">
    <property type="entry name" value="Cyt_B5-like_heme/steroid_sf"/>
</dbReference>
<dbReference type="Gene3D" id="3.10.120.10">
    <property type="entry name" value="Cytochrome b5-like heme/steroid binding domain"/>
    <property type="match status" value="1"/>
</dbReference>